<proteinExistence type="predicted"/>
<feature type="transmembrane region" description="Helical" evidence="7">
    <location>
        <begin position="644"/>
        <end position="667"/>
    </location>
</feature>
<organism evidence="9 10">
    <name type="scientific">Daphnia galeata</name>
    <dbReference type="NCBI Taxonomy" id="27404"/>
    <lineage>
        <taxon>Eukaryota</taxon>
        <taxon>Metazoa</taxon>
        <taxon>Ecdysozoa</taxon>
        <taxon>Arthropoda</taxon>
        <taxon>Crustacea</taxon>
        <taxon>Branchiopoda</taxon>
        <taxon>Diplostraca</taxon>
        <taxon>Cladocera</taxon>
        <taxon>Anomopoda</taxon>
        <taxon>Daphniidae</taxon>
        <taxon>Daphnia</taxon>
    </lineage>
</organism>
<comment type="subcellular location">
    <subcellularLocation>
        <location evidence="1">Membrane</location>
        <topology evidence="1">Multi-pass membrane protein</topology>
    </subcellularLocation>
</comment>
<feature type="transmembrane region" description="Helical" evidence="7">
    <location>
        <begin position="96"/>
        <end position="117"/>
    </location>
</feature>
<feature type="transmembrane region" description="Helical" evidence="7">
    <location>
        <begin position="584"/>
        <end position="604"/>
    </location>
</feature>
<gene>
    <name evidence="9" type="ORF">DGAL_LOCUS11006</name>
</gene>
<evidence type="ECO:0000256" key="1">
    <source>
        <dbReference type="ARBA" id="ARBA00004141"/>
    </source>
</evidence>
<feature type="compositionally biased region" description="Polar residues" evidence="6">
    <location>
        <begin position="202"/>
        <end position="222"/>
    </location>
</feature>
<keyword evidence="3 7" id="KW-1133">Transmembrane helix</keyword>
<dbReference type="PANTHER" id="PTHR12680:SF6">
    <property type="entry name" value="PROTEIN PHTF"/>
    <property type="match status" value="1"/>
</dbReference>
<evidence type="ECO:0000256" key="5">
    <source>
        <dbReference type="ARBA" id="ARBA00023180"/>
    </source>
</evidence>
<reference evidence="9" key="1">
    <citation type="submission" date="2021-11" db="EMBL/GenBank/DDBJ databases">
        <authorList>
            <person name="Schell T."/>
        </authorList>
    </citation>
    <scope>NUCLEOTIDE SEQUENCE</scope>
    <source>
        <strain evidence="9">M5</strain>
    </source>
</reference>
<feature type="compositionally biased region" description="Basic and acidic residues" evidence="6">
    <location>
        <begin position="223"/>
        <end position="245"/>
    </location>
</feature>
<feature type="transmembrane region" description="Helical" evidence="7">
    <location>
        <begin position="727"/>
        <end position="748"/>
    </location>
</feature>
<feature type="region of interest" description="Disordered" evidence="6">
    <location>
        <begin position="414"/>
        <end position="436"/>
    </location>
</feature>
<comment type="caution">
    <text evidence="9">The sequence shown here is derived from an EMBL/GenBank/DDBJ whole genome shotgun (WGS) entry which is preliminary data.</text>
</comment>
<name>A0A8J2RRX8_9CRUS</name>
<evidence type="ECO:0000256" key="6">
    <source>
        <dbReference type="SAM" id="MobiDB-lite"/>
    </source>
</evidence>
<keyword evidence="10" id="KW-1185">Reference proteome</keyword>
<dbReference type="Pfam" id="PF12129">
    <property type="entry name" value="PHTF1-2_N"/>
    <property type="match status" value="1"/>
</dbReference>
<feature type="compositionally biased region" description="Basic residues" evidence="6">
    <location>
        <begin position="177"/>
        <end position="196"/>
    </location>
</feature>
<feature type="compositionally biased region" description="Polar residues" evidence="6">
    <location>
        <begin position="252"/>
        <end position="261"/>
    </location>
</feature>
<dbReference type="OrthoDB" id="10066656at2759"/>
<feature type="domain" description="PHTF1/2 N-terminal" evidence="8">
    <location>
        <begin position="2"/>
        <end position="172"/>
    </location>
</feature>
<keyword evidence="5" id="KW-0325">Glycoprotein</keyword>
<dbReference type="InterPro" id="IPR039775">
    <property type="entry name" value="PHTF1/2"/>
</dbReference>
<evidence type="ECO:0000256" key="2">
    <source>
        <dbReference type="ARBA" id="ARBA00022692"/>
    </source>
</evidence>
<protein>
    <recommendedName>
        <fullName evidence="8">PHTF1/2 N-terminal domain-containing protein</fullName>
    </recommendedName>
</protein>
<feature type="region of interest" description="Disordered" evidence="6">
    <location>
        <begin position="455"/>
        <end position="512"/>
    </location>
</feature>
<keyword evidence="2 7" id="KW-0812">Transmembrane</keyword>
<dbReference type="AlphaFoldDB" id="A0A8J2RRX8"/>
<dbReference type="PANTHER" id="PTHR12680">
    <property type="entry name" value="PUTATIVE HOMEODOMAIN TRANSCRIPTION FACTOR PHTF"/>
    <property type="match status" value="1"/>
</dbReference>
<feature type="transmembrane region" description="Helical" evidence="7">
    <location>
        <begin position="760"/>
        <end position="779"/>
    </location>
</feature>
<dbReference type="GO" id="GO:0016020">
    <property type="term" value="C:membrane"/>
    <property type="evidence" value="ECO:0007669"/>
    <property type="project" value="UniProtKB-SubCell"/>
</dbReference>
<evidence type="ECO:0000256" key="7">
    <source>
        <dbReference type="SAM" id="Phobius"/>
    </source>
</evidence>
<evidence type="ECO:0000256" key="3">
    <source>
        <dbReference type="ARBA" id="ARBA00022989"/>
    </source>
</evidence>
<evidence type="ECO:0000313" key="10">
    <source>
        <dbReference type="Proteomes" id="UP000789390"/>
    </source>
</evidence>
<evidence type="ECO:0000259" key="8">
    <source>
        <dbReference type="Pfam" id="PF12129"/>
    </source>
</evidence>
<dbReference type="GO" id="GO:0005783">
    <property type="term" value="C:endoplasmic reticulum"/>
    <property type="evidence" value="ECO:0007669"/>
    <property type="project" value="InterPro"/>
</dbReference>
<accession>A0A8J2RRX8</accession>
<dbReference type="EMBL" id="CAKKLH010000278">
    <property type="protein sequence ID" value="CAH0107683.1"/>
    <property type="molecule type" value="Genomic_DNA"/>
</dbReference>
<dbReference type="InterPro" id="IPR021980">
    <property type="entry name" value="PHTF1/2_N"/>
</dbReference>
<sequence>MALNQALCWYQHKIGAYDKQIWEETVEQRILHGLSHVPKKSGKLKLDYIDLDVVRGSSFPKAKPKHGLVYLSQLCVLRLLFLPFHRHWWVQQTSCGVFQLLLILYGFQMVNMVIYFIRPSQISSDPTVRIKNETTDNHEITYHDVSAEEVLVPVLMMCILSLLLSQMVSTQASTHLSTRRPKSKFRTKRTKRRVGRRIGTTPSDSKSSLENAETQFQSTPSDQKPDDIMLEPKIKKRSFSEERQTSRVKIGQRSSSLQLDSAHVSQPSLRIPQLGLASNQPPIISKRKAWFFSWPVRLVVPNRVTIDDEGFDSFHGNNSSSSDCENEENAPAEKLTHLNPIEIVELKEINTDDKINYSNGNLKLETNGSDSIPICVSESAVDGQETTDSVIQPLLRRRRNLPSIALKLIPPETNQSYGINSEIESEPPPRNPNPKCVTIMSSERQCDNSILAGESSYQSSCESDGDGHSSIASPSYKLSEPSTPLDWTGVTTNSEECSYSSESRSESDENETNRFASVVGDINWNDELAFSWESHGTPTLSSSSDKVSCTVWEGVEVKKVDLSVLDVAAAIIAKVDVMPESTDYLCGGLVMAGIFALLPIIYRINNAVGSAVLDMLHPGSFRKALHSTNLICNILLGSSRWEKIIVVTAAMERFAMAAFFLFLLAVAERTFKQRFLYAKLFSHLTSSRRARNSDLPHFRLNKVRNIKTWLSVRSYLKKRGPQRSVDCIVSAAFIITLCLVSFLCMELLKESQYLHQSLYNLEVLCWCLVLGVFLLRFMTLGSKINKKYRNLSVLITEQINLYLQMEQKPDKKEELMLANNVLKLAADLLKELESPFKISGLSANPYLYNLTKVVVLSALSGVLSEMLGFKLKLHKIKIR</sequence>
<evidence type="ECO:0000256" key="4">
    <source>
        <dbReference type="ARBA" id="ARBA00023136"/>
    </source>
</evidence>
<keyword evidence="4 7" id="KW-0472">Membrane</keyword>
<dbReference type="Proteomes" id="UP000789390">
    <property type="component" value="Unassembled WGS sequence"/>
</dbReference>
<feature type="transmembrane region" description="Helical" evidence="7">
    <location>
        <begin position="150"/>
        <end position="170"/>
    </location>
</feature>
<evidence type="ECO:0000313" key="9">
    <source>
        <dbReference type="EMBL" id="CAH0107683.1"/>
    </source>
</evidence>
<feature type="region of interest" description="Disordered" evidence="6">
    <location>
        <begin position="174"/>
        <end position="261"/>
    </location>
</feature>